<comment type="cofactor">
    <cofactor evidence="8">
        <name>Mg(2+)</name>
        <dbReference type="ChEBI" id="CHEBI:18420"/>
    </cofactor>
</comment>
<dbReference type="CDD" id="cd01335">
    <property type="entry name" value="Radical_SAM"/>
    <property type="match status" value="1"/>
</dbReference>
<accession>A0A975T4M4</accession>
<dbReference type="InterPro" id="IPR013785">
    <property type="entry name" value="Aldolase_TIM"/>
</dbReference>
<feature type="binding site" evidence="8">
    <location>
        <position position="84"/>
    </location>
    <ligand>
        <name>[4Fe-4S] cluster</name>
        <dbReference type="ChEBI" id="CHEBI:49883"/>
        <note>4Fe-4S-S-AdoMet</note>
    </ligand>
</feature>
<dbReference type="EMBL" id="CP021056">
    <property type="protein sequence ID" value="QXE22024.1"/>
    <property type="molecule type" value="Genomic_DNA"/>
</dbReference>
<feature type="binding site" evidence="8">
    <location>
        <position position="93"/>
    </location>
    <ligand>
        <name>Mg(2+)</name>
        <dbReference type="ChEBI" id="CHEBI:18420"/>
    </ligand>
</feature>
<keyword evidence="4 8" id="KW-0460">Magnesium</keyword>
<evidence type="ECO:0000256" key="8">
    <source>
        <dbReference type="HAMAP-Rule" id="MF_00917"/>
    </source>
</evidence>
<dbReference type="Gene3D" id="3.20.20.70">
    <property type="entry name" value="Aldolase class I"/>
    <property type="match status" value="1"/>
</dbReference>
<dbReference type="GO" id="GO:0008616">
    <property type="term" value="P:tRNA queuosine(34) biosynthetic process"/>
    <property type="evidence" value="ECO:0007669"/>
    <property type="project" value="UniProtKB-UniRule"/>
</dbReference>
<name>A0A975T4M4_9NOST</name>
<feature type="binding site" evidence="8">
    <location>
        <position position="147"/>
    </location>
    <ligand>
        <name>S-adenosyl-L-methionine</name>
        <dbReference type="ChEBI" id="CHEBI:59789"/>
    </ligand>
</feature>
<keyword evidence="7 8" id="KW-0456">Lyase</keyword>
<dbReference type="EC" id="4.3.99.3" evidence="8"/>
<evidence type="ECO:0000256" key="6">
    <source>
        <dbReference type="ARBA" id="ARBA00023014"/>
    </source>
</evidence>
<evidence type="ECO:0000256" key="3">
    <source>
        <dbReference type="ARBA" id="ARBA00022723"/>
    </source>
</evidence>
<keyword evidence="3 8" id="KW-0479">Metal-binding</keyword>
<comment type="cofactor">
    <cofactor evidence="8">
        <name>[4Fe-4S] cluster</name>
        <dbReference type="ChEBI" id="CHEBI:49883"/>
    </cofactor>
    <text evidence="8">Binds 1 [4Fe-4S] cluster. The cluster is coordinated with 3 cysteines and an exchangeable S-adenosyl-L-methionine.</text>
</comment>
<reference evidence="10" key="1">
    <citation type="submission" date="2017-04" db="EMBL/GenBank/DDBJ databases">
        <title>Genome deletions in a multicellular cyanobacterial endosymbiont for morphological adaptation in marine diatoms.</title>
        <authorList>
            <person name="Wang Y."/>
            <person name="Gao H."/>
            <person name="Li R."/>
            <person name="Xu X."/>
        </authorList>
    </citation>
    <scope>NUCLEOTIDE SEQUENCE</scope>
    <source>
        <strain evidence="10">FACHB 800</strain>
    </source>
</reference>
<dbReference type="GO" id="GO:0000287">
    <property type="term" value="F:magnesium ion binding"/>
    <property type="evidence" value="ECO:0007669"/>
    <property type="project" value="UniProtKB-UniRule"/>
</dbReference>
<keyword evidence="5 8" id="KW-0408">Iron</keyword>
<evidence type="ECO:0000256" key="5">
    <source>
        <dbReference type="ARBA" id="ARBA00023004"/>
    </source>
</evidence>
<evidence type="ECO:0000313" key="10">
    <source>
        <dbReference type="EMBL" id="QXE22024.1"/>
    </source>
</evidence>
<feature type="domain" description="Radical SAM core" evidence="9">
    <location>
        <begin position="81"/>
        <end position="200"/>
    </location>
</feature>
<organism evidence="10 11">
    <name type="scientific">Richelia sinica FACHB-800</name>
    <dbReference type="NCBI Taxonomy" id="1357546"/>
    <lineage>
        <taxon>Bacteria</taxon>
        <taxon>Bacillati</taxon>
        <taxon>Cyanobacteriota</taxon>
        <taxon>Cyanophyceae</taxon>
        <taxon>Nostocales</taxon>
        <taxon>Nostocaceae</taxon>
        <taxon>Richelia</taxon>
    </lineage>
</organism>
<dbReference type="Proteomes" id="UP000683511">
    <property type="component" value="Chromosome"/>
</dbReference>
<dbReference type="KEGG" id="rsin:B6N60_00703"/>
<evidence type="ECO:0000313" key="11">
    <source>
        <dbReference type="Proteomes" id="UP000683511"/>
    </source>
</evidence>
<dbReference type="GO" id="GO:0016840">
    <property type="term" value="F:carbon-nitrogen lyase activity"/>
    <property type="evidence" value="ECO:0007669"/>
    <property type="project" value="UniProtKB-UniRule"/>
</dbReference>
<dbReference type="SUPFAM" id="SSF102114">
    <property type="entry name" value="Radical SAM enzymes"/>
    <property type="match status" value="1"/>
</dbReference>
<dbReference type="GO" id="GO:1904047">
    <property type="term" value="F:S-adenosyl-L-methionine binding"/>
    <property type="evidence" value="ECO:0007669"/>
    <property type="project" value="UniProtKB-UniRule"/>
</dbReference>
<evidence type="ECO:0000256" key="7">
    <source>
        <dbReference type="ARBA" id="ARBA00023239"/>
    </source>
</evidence>
<keyword evidence="11" id="KW-1185">Reference proteome</keyword>
<feature type="binding site" evidence="8">
    <location>
        <position position="91"/>
    </location>
    <ligand>
        <name>[4Fe-4S] cluster</name>
        <dbReference type="ChEBI" id="CHEBI:49883"/>
        <note>4Fe-4S-S-AdoMet</note>
    </ligand>
</feature>
<feature type="binding site" evidence="8">
    <location>
        <position position="80"/>
    </location>
    <ligand>
        <name>substrate</name>
    </ligand>
</feature>
<dbReference type="HAMAP" id="MF_00917">
    <property type="entry name" value="QueE"/>
    <property type="match status" value="1"/>
</dbReference>
<sequence>MIKHKLLVKGNEGEEKQLRLTIEIKVKNSFSIVPHLARSHCYHPMNVKKTTLKPEARLMEIFSAIQGEGLNVGTRQIFIRFAICDLRCHFCDSAYTWTAPSTCRIERSPGSRDFEIHSNPVPLSILIEWVQRQNLPSLHDSISLTGGEPLLHAPFLREFLPEVRALTNLPIYLETGGHRPEQLKLILPYLDSVGMDLKLPSVSGESYWLEHSQFLQLCLDANINVFIKIIVSQDTDPDELKRSASLVAELSQEIPIFLQPVTPLAENQKFSQLPVLAPLPEQVLEWQALMKQIAKQVRVIPQTHKMLNQM</sequence>
<dbReference type="InterPro" id="IPR058240">
    <property type="entry name" value="rSAM_sf"/>
</dbReference>
<dbReference type="Pfam" id="PF04055">
    <property type="entry name" value="Radical_SAM"/>
    <property type="match status" value="1"/>
</dbReference>
<evidence type="ECO:0000256" key="2">
    <source>
        <dbReference type="ARBA" id="ARBA00022691"/>
    </source>
</evidence>
<feature type="binding site" evidence="8">
    <location>
        <position position="145"/>
    </location>
    <ligand>
        <name>substrate</name>
    </ligand>
</feature>
<keyword evidence="8" id="KW-0671">Queuosine biosynthesis</keyword>
<proteinExistence type="inferred from homology"/>
<feature type="binding site" evidence="8">
    <location>
        <begin position="65"/>
        <end position="67"/>
    </location>
    <ligand>
        <name>substrate</name>
    </ligand>
</feature>
<feature type="binding site" evidence="8">
    <location>
        <begin position="90"/>
        <end position="92"/>
    </location>
    <ligand>
        <name>S-adenosyl-L-methionine</name>
        <dbReference type="ChEBI" id="CHEBI:59789"/>
    </ligand>
</feature>
<dbReference type="AlphaFoldDB" id="A0A975T4M4"/>
<dbReference type="InterPro" id="IPR007197">
    <property type="entry name" value="rSAM"/>
</dbReference>
<dbReference type="InterPro" id="IPR024924">
    <property type="entry name" value="7-CO-7-deazaguanine_synth-like"/>
</dbReference>
<keyword evidence="2 8" id="KW-0949">S-adenosyl-L-methionine</keyword>
<dbReference type="SFLD" id="SFLDS00029">
    <property type="entry name" value="Radical_SAM"/>
    <property type="match status" value="1"/>
</dbReference>
<comment type="cofactor">
    <cofactor evidence="8">
        <name>S-adenosyl-L-methionine</name>
        <dbReference type="ChEBI" id="CHEBI:59789"/>
    </cofactor>
    <text evidence="8">Binds 1 S-adenosyl-L-methionine per subunit.</text>
</comment>
<keyword evidence="1 8" id="KW-0004">4Fe-4S</keyword>
<dbReference type="PANTHER" id="PTHR42836:SF1">
    <property type="entry name" value="7-CARBOXY-7-DEAZAGUANINE SYNTHASE"/>
    <property type="match status" value="1"/>
</dbReference>
<comment type="subunit">
    <text evidence="8">Homodimer.</text>
</comment>
<gene>
    <name evidence="8" type="primary">queE</name>
    <name evidence="10" type="ORF">B6N60_00703</name>
</gene>
<evidence type="ECO:0000256" key="1">
    <source>
        <dbReference type="ARBA" id="ARBA00022485"/>
    </source>
</evidence>
<feature type="binding site" evidence="8">
    <location>
        <position position="88"/>
    </location>
    <ligand>
        <name>[4Fe-4S] cluster</name>
        <dbReference type="ChEBI" id="CHEBI:49883"/>
        <note>4Fe-4S-S-AdoMet</note>
    </ligand>
</feature>
<comment type="pathway">
    <text evidence="8">Purine metabolism; 7-cyano-7-deazaguanine biosynthesis.</text>
</comment>
<dbReference type="GO" id="GO:0051539">
    <property type="term" value="F:4 iron, 4 sulfur cluster binding"/>
    <property type="evidence" value="ECO:0007669"/>
    <property type="project" value="UniProtKB-UniRule"/>
</dbReference>
<evidence type="ECO:0000256" key="4">
    <source>
        <dbReference type="ARBA" id="ARBA00022842"/>
    </source>
</evidence>
<comment type="caution">
    <text evidence="8">Lacks conserved residue(s) required for the propagation of feature annotation.</text>
</comment>
<keyword evidence="6 8" id="KW-0411">Iron-sulfur</keyword>
<comment type="catalytic activity">
    <reaction evidence="8">
        <text>6-carboxy-5,6,7,8-tetrahydropterin + H(+) = 7-carboxy-7-carbaguanine + NH4(+)</text>
        <dbReference type="Rhea" id="RHEA:27974"/>
        <dbReference type="ChEBI" id="CHEBI:15378"/>
        <dbReference type="ChEBI" id="CHEBI:28938"/>
        <dbReference type="ChEBI" id="CHEBI:61032"/>
        <dbReference type="ChEBI" id="CHEBI:61036"/>
        <dbReference type="EC" id="4.3.99.3"/>
    </reaction>
</comment>
<comment type="similarity">
    <text evidence="8">Belongs to the radical SAM superfamily. 7-carboxy-7-deazaguanine synthase family.</text>
</comment>
<comment type="function">
    <text evidence="8">Catalyzes the complex heterocyclic radical-mediated conversion of 6-carboxy-5,6,7,8-tetrahydropterin (CPH4) to 7-carboxy-7-deazaguanine (CDG), a step common to the biosynthetic pathways of all 7-deazapurine-containing compounds.</text>
</comment>
<protein>
    <recommendedName>
        <fullName evidence="8">7-carboxy-7-deazaguanine synthase</fullName>
        <shortName evidence="8">CDG synthase</shortName>
        <ecNumber evidence="8">4.3.99.3</ecNumber>
    </recommendedName>
    <alternativeName>
        <fullName evidence="8">Queuosine biosynthesis protein QueE</fullName>
    </alternativeName>
</protein>
<evidence type="ECO:0000259" key="9">
    <source>
        <dbReference type="Pfam" id="PF04055"/>
    </source>
</evidence>
<dbReference type="PANTHER" id="PTHR42836">
    <property type="entry name" value="7-CARBOXY-7-DEAZAGUANINE SYNTHASE"/>
    <property type="match status" value="1"/>
</dbReference>